<organism evidence="1 2">
    <name type="scientific">Alkalibacterium putridalgicola</name>
    <dbReference type="NCBI Taxonomy" id="426703"/>
    <lineage>
        <taxon>Bacteria</taxon>
        <taxon>Bacillati</taxon>
        <taxon>Bacillota</taxon>
        <taxon>Bacilli</taxon>
        <taxon>Lactobacillales</taxon>
        <taxon>Carnobacteriaceae</taxon>
        <taxon>Alkalibacterium</taxon>
    </lineage>
</organism>
<sequence>MEGENTVENQSKIALIADIIASKKMKERAQTQQILSDILDKMNEEFSEQIESKLTITLGDEFQCIVSEMETAFLLIDRITLELQLMTIAQLDEEISLRWGIGIGELITPIKDKEVSIGADGPAYWHAREAIESVHEDNDYGLLNEKIRTEHPDDLFYNSIVRLQSVIRNQWTATQKETVYYVLKAGGYGNVSNQQVTDALKQGLGKSFSAQTVSKRIISTQIKQYIQSRQLLAEKIEEGRAAK</sequence>
<reference evidence="1 2" key="1">
    <citation type="submission" date="2019-07" db="EMBL/GenBank/DDBJ databases">
        <title>Whole genome shotgun sequence of Alkalibacterium putridalgicola NBRC 103243.</title>
        <authorList>
            <person name="Hosoyama A."/>
            <person name="Uohara A."/>
            <person name="Ohji S."/>
            <person name="Ichikawa N."/>
        </authorList>
    </citation>
    <scope>NUCLEOTIDE SEQUENCE [LARGE SCALE GENOMIC DNA]</scope>
    <source>
        <strain evidence="1 2">NBRC 103243</strain>
    </source>
</reference>
<comment type="caution">
    <text evidence="1">The sequence shown here is derived from an EMBL/GenBank/DDBJ whole genome shotgun (WGS) entry which is preliminary data.</text>
</comment>
<evidence type="ECO:0008006" key="3">
    <source>
        <dbReference type="Google" id="ProtNLM"/>
    </source>
</evidence>
<dbReference type="EMBL" id="BJUX01000011">
    <property type="protein sequence ID" value="GEK89171.1"/>
    <property type="molecule type" value="Genomic_DNA"/>
</dbReference>
<gene>
    <name evidence="1" type="primary">satD</name>
    <name evidence="1" type="ORF">APU01nite_12100</name>
</gene>
<name>A0ABQ0UXB1_9LACT</name>
<protein>
    <recommendedName>
        <fullName evidence="3">SatD family (SatD)</fullName>
    </recommendedName>
</protein>
<dbReference type="Pfam" id="PF16264">
    <property type="entry name" value="SatD"/>
    <property type="match status" value="1"/>
</dbReference>
<evidence type="ECO:0000313" key="2">
    <source>
        <dbReference type="Proteomes" id="UP000321425"/>
    </source>
</evidence>
<dbReference type="Proteomes" id="UP000321425">
    <property type="component" value="Unassembled WGS sequence"/>
</dbReference>
<keyword evidence="2" id="KW-1185">Reference proteome</keyword>
<accession>A0ABQ0UXB1</accession>
<evidence type="ECO:0000313" key="1">
    <source>
        <dbReference type="EMBL" id="GEK89171.1"/>
    </source>
</evidence>
<proteinExistence type="predicted"/>
<dbReference type="InterPro" id="IPR032580">
    <property type="entry name" value="SatD"/>
</dbReference>